<dbReference type="OrthoDB" id="9796171at2"/>
<sequence>MPEKYLEVNHAQGLGVINDAALTIRKQVFIAEQGVPTTIEIDGLDNQTEHYVGFLADKPVTTARVAKDAVTQNWHIQRVATLRDARGNGYAATLLKQIITDARNAHAQTLDLGAQVPAIGFYEKLGFVAEGPVFQEANIDHRHMIFTVE</sequence>
<dbReference type="Pfam" id="PF13673">
    <property type="entry name" value="Acetyltransf_10"/>
    <property type="match status" value="1"/>
</dbReference>
<evidence type="ECO:0000313" key="3">
    <source>
        <dbReference type="Proteomes" id="UP000185473"/>
    </source>
</evidence>
<dbReference type="Gene3D" id="3.40.630.30">
    <property type="match status" value="1"/>
</dbReference>
<evidence type="ECO:0000259" key="1">
    <source>
        <dbReference type="PROSITE" id="PS51186"/>
    </source>
</evidence>
<gene>
    <name evidence="2" type="ORF">FOL01_0017</name>
</gene>
<keyword evidence="3" id="KW-1185">Reference proteome</keyword>
<feature type="domain" description="N-acetyltransferase" evidence="1">
    <location>
        <begin position="3"/>
        <end position="149"/>
    </location>
</feature>
<proteinExistence type="predicted"/>
<dbReference type="KEGG" id="wjo:FOL01_0017"/>
<dbReference type="STRING" id="1631871.FOL01_0017"/>
<organism evidence="2 3">
    <name type="scientific">Weissella jogaejeotgali</name>
    <dbReference type="NCBI Taxonomy" id="1631871"/>
    <lineage>
        <taxon>Bacteria</taxon>
        <taxon>Bacillati</taxon>
        <taxon>Bacillota</taxon>
        <taxon>Bacilli</taxon>
        <taxon>Lactobacillales</taxon>
        <taxon>Lactobacillaceae</taxon>
        <taxon>Weissella</taxon>
    </lineage>
</organism>
<dbReference type="Proteomes" id="UP000185473">
    <property type="component" value="Chromosome"/>
</dbReference>
<reference evidence="2 3" key="1">
    <citation type="submission" date="2016-02" db="EMBL/GenBank/DDBJ databases">
        <title>Complete Genome Sequence of Weissella jogaejeotgali FOL01.</title>
        <authorList>
            <person name="Lee J.-H."/>
            <person name="Ku H.-J."/>
        </authorList>
    </citation>
    <scope>NUCLEOTIDE SEQUENCE [LARGE SCALE GENOMIC DNA]</scope>
    <source>
        <strain evidence="2 3">FOL01</strain>
    </source>
</reference>
<dbReference type="AlphaFoldDB" id="A0A1L6R8K4"/>
<evidence type="ECO:0000313" key="2">
    <source>
        <dbReference type="EMBL" id="APS40876.1"/>
    </source>
</evidence>
<name>A0A1L6R8K4_9LACO</name>
<dbReference type="InterPro" id="IPR000182">
    <property type="entry name" value="GNAT_dom"/>
</dbReference>
<protein>
    <submittedName>
        <fullName evidence="2">GNAT family acetyltransferase YjcF</fullName>
    </submittedName>
</protein>
<dbReference type="PROSITE" id="PS51186">
    <property type="entry name" value="GNAT"/>
    <property type="match status" value="1"/>
</dbReference>
<dbReference type="GO" id="GO:0016747">
    <property type="term" value="F:acyltransferase activity, transferring groups other than amino-acyl groups"/>
    <property type="evidence" value="ECO:0007669"/>
    <property type="project" value="InterPro"/>
</dbReference>
<keyword evidence="2" id="KW-0808">Transferase</keyword>
<dbReference type="EMBL" id="CP014332">
    <property type="protein sequence ID" value="APS40876.1"/>
    <property type="molecule type" value="Genomic_DNA"/>
</dbReference>
<dbReference type="InterPro" id="IPR016181">
    <property type="entry name" value="Acyl_CoA_acyltransferase"/>
</dbReference>
<dbReference type="CDD" id="cd04301">
    <property type="entry name" value="NAT_SF"/>
    <property type="match status" value="1"/>
</dbReference>
<dbReference type="SUPFAM" id="SSF55729">
    <property type="entry name" value="Acyl-CoA N-acyltransferases (Nat)"/>
    <property type="match status" value="1"/>
</dbReference>
<accession>A0A1L6R8K4</accession>